<dbReference type="InterPro" id="IPR048428">
    <property type="entry name" value="YobI-NTPase"/>
</dbReference>
<dbReference type="AlphaFoldDB" id="A0A3N0B8N2"/>
<proteinExistence type="predicted"/>
<dbReference type="Proteomes" id="UP000278632">
    <property type="component" value="Unassembled WGS sequence"/>
</dbReference>
<protein>
    <recommendedName>
        <fullName evidence="1">YobI-like P-loop NTPase domain-containing protein</fullName>
    </recommendedName>
</protein>
<evidence type="ECO:0000259" key="1">
    <source>
        <dbReference type="Pfam" id="PF20693"/>
    </source>
</evidence>
<feature type="domain" description="YobI-like P-loop NTPase" evidence="1">
    <location>
        <begin position="5"/>
        <end position="191"/>
    </location>
</feature>
<sequence length="522" mass="60384">MGSEVEIFNSSDDSIFDKYMDDILYLVGNSGYDAFVFEDLDRFGEVTVFEKLREINTLVNFSKKKHPIRFIYLVRDDLLDPSDRTKFFDYIVVVLPYVDPNNAFDVIRKGLSEVGLKASDEFLYELSLFIDDPRILRDIVNESAQIKECLQFEKNESFGVCDMERLLSLVAYKALFPSDYALLQVGKGFLHTLLTGKEWLVQHRSEGLEAQIADIEKEISSIETWRHLSIDEINLLFVASSFDRIKNYQGYFPSIQFDSIQNPQEVIEAITSNTQRKEVYEALVEKLKDNDDYVERISVLEEGSSKEIEKRQIQVQALQNQILDLERTELSQLVQELDDPSAFFDLRPERLARSADFEEYSFASLMANPKFPVIQYFIMNGKINESYSRYMSIFYQESMSIKDMDMIMSILLGNPGNPEYSFSSPETALLRISETHLKRPCARNYTLLRALLKNNSAKAHALFAGVRRDLDYDFILNYAISTHYVPELFDALNREFPEAIEVIVASSDYSDDKVPVFFIDQF</sequence>
<evidence type="ECO:0000313" key="3">
    <source>
        <dbReference type="Proteomes" id="UP000278632"/>
    </source>
</evidence>
<name>A0A3N0B8N2_9ACTN</name>
<accession>A0A3N0B8N2</accession>
<gene>
    <name evidence="2" type="ORF">DMP08_07755</name>
</gene>
<comment type="caution">
    <text evidence="2">The sequence shown here is derived from an EMBL/GenBank/DDBJ whole genome shotgun (WGS) entry which is preliminary data.</text>
</comment>
<evidence type="ECO:0000313" key="2">
    <source>
        <dbReference type="EMBL" id="RNL43218.1"/>
    </source>
</evidence>
<dbReference type="Pfam" id="PF20693">
    <property type="entry name" value="YobI-ATPase"/>
    <property type="match status" value="1"/>
</dbReference>
<reference evidence="3" key="1">
    <citation type="submission" date="2018-05" db="EMBL/GenBank/DDBJ databases">
        <title>Genome Sequencing of selected type strains of the family Eggerthellaceae.</title>
        <authorList>
            <person name="Danylec N."/>
            <person name="Stoll D.A."/>
            <person name="Doetsch A."/>
            <person name="Huch M."/>
        </authorList>
    </citation>
    <scope>NUCLEOTIDE SEQUENCE [LARGE SCALE GENOMIC DNA]</scope>
    <source>
        <strain evidence="3">DSM 16106</strain>
    </source>
</reference>
<dbReference type="EMBL" id="QICD01000013">
    <property type="protein sequence ID" value="RNL43218.1"/>
    <property type="molecule type" value="Genomic_DNA"/>
</dbReference>
<keyword evidence="3" id="KW-1185">Reference proteome</keyword>
<organism evidence="2 3">
    <name type="scientific">Paraeggerthella hongkongensis</name>
    <dbReference type="NCBI Taxonomy" id="230658"/>
    <lineage>
        <taxon>Bacteria</taxon>
        <taxon>Bacillati</taxon>
        <taxon>Actinomycetota</taxon>
        <taxon>Coriobacteriia</taxon>
        <taxon>Eggerthellales</taxon>
        <taxon>Eggerthellaceae</taxon>
        <taxon>Paraeggerthella</taxon>
    </lineage>
</organism>